<dbReference type="Pfam" id="PF05402">
    <property type="entry name" value="PqqD"/>
    <property type="match status" value="1"/>
</dbReference>
<reference evidence="2" key="1">
    <citation type="submission" date="2018-05" db="EMBL/GenBank/DDBJ databases">
        <title>Azospirillum thermophila sp. nov., a novel isolated from hot spring.</title>
        <authorList>
            <person name="Zhao Z."/>
        </authorList>
    </citation>
    <scope>NUCLEOTIDE SEQUENCE [LARGE SCALE GENOMIC DNA]</scope>
    <source>
        <strain evidence="2">CFH 70021</strain>
    </source>
</reference>
<dbReference type="Proteomes" id="UP000245629">
    <property type="component" value="Chromosome 3"/>
</dbReference>
<dbReference type="EMBL" id="CP029354">
    <property type="protein sequence ID" value="AWK88543.1"/>
    <property type="molecule type" value="Genomic_DNA"/>
</dbReference>
<protein>
    <submittedName>
        <fullName evidence="1">PqqD family protein</fullName>
    </submittedName>
</protein>
<dbReference type="RefSeq" id="WP_109330930.1">
    <property type="nucleotide sequence ID" value="NZ_CP029354.1"/>
</dbReference>
<gene>
    <name evidence="1" type="ORF">DEW08_19940</name>
</gene>
<proteinExistence type="predicted"/>
<dbReference type="InterPro" id="IPR041881">
    <property type="entry name" value="PqqD_sf"/>
</dbReference>
<sequence>MVERSVGPSATVVRNDEVLAAVVDGELVLMSVEQGLYFGLDPIGADIWRRMETAVRVSDLCACLVADYDGDPMQIERDVLDLLGRMADRKLVSVTE</sequence>
<name>A0A2S2CVK0_9PROT</name>
<accession>A0A2S2CVK0</accession>
<dbReference type="KEGG" id="azz:DEW08_19940"/>
<evidence type="ECO:0000313" key="2">
    <source>
        <dbReference type="Proteomes" id="UP000245629"/>
    </source>
</evidence>
<dbReference type="OrthoDB" id="8453955at2"/>
<dbReference type="InterPro" id="IPR008792">
    <property type="entry name" value="PQQD"/>
</dbReference>
<organism evidence="1 2">
    <name type="scientific">Azospirillum thermophilum</name>
    <dbReference type="NCBI Taxonomy" id="2202148"/>
    <lineage>
        <taxon>Bacteria</taxon>
        <taxon>Pseudomonadati</taxon>
        <taxon>Pseudomonadota</taxon>
        <taxon>Alphaproteobacteria</taxon>
        <taxon>Rhodospirillales</taxon>
        <taxon>Azospirillaceae</taxon>
        <taxon>Azospirillum</taxon>
    </lineage>
</organism>
<keyword evidence="2" id="KW-1185">Reference proteome</keyword>
<dbReference type="Gene3D" id="1.10.10.1150">
    <property type="entry name" value="Coenzyme PQQ synthesis protein D (PqqD)"/>
    <property type="match status" value="1"/>
</dbReference>
<evidence type="ECO:0000313" key="1">
    <source>
        <dbReference type="EMBL" id="AWK88543.1"/>
    </source>
</evidence>
<dbReference type="AlphaFoldDB" id="A0A2S2CVK0"/>